<evidence type="ECO:0000259" key="3">
    <source>
        <dbReference type="Pfam" id="PF12253"/>
    </source>
</evidence>
<feature type="compositionally biased region" description="Acidic residues" evidence="2">
    <location>
        <begin position="667"/>
        <end position="677"/>
    </location>
</feature>
<feature type="region of interest" description="Disordered" evidence="2">
    <location>
        <begin position="1093"/>
        <end position="1240"/>
    </location>
</feature>
<keyword evidence="1" id="KW-0175">Coiled coil</keyword>
<dbReference type="Pfam" id="PF12253">
    <property type="entry name" value="CAF1A_dimeriz"/>
    <property type="match status" value="1"/>
</dbReference>
<evidence type="ECO:0000313" key="5">
    <source>
        <dbReference type="Proteomes" id="UP000039865"/>
    </source>
</evidence>
<dbReference type="Proteomes" id="UP000039865">
    <property type="component" value="Unassembled WGS sequence"/>
</dbReference>
<accession>A0A078AEU6</accession>
<protein>
    <recommendedName>
        <fullName evidence="3">Chromatin assembly factor 1 subunit A dimerization domain-containing protein</fullName>
    </recommendedName>
</protein>
<gene>
    <name evidence="4" type="primary">Contig1893.g75</name>
    <name evidence="4" type="ORF">STYLEM_9798</name>
</gene>
<feature type="region of interest" description="Disordered" evidence="2">
    <location>
        <begin position="419"/>
        <end position="449"/>
    </location>
</feature>
<dbReference type="InParanoid" id="A0A078AEU6"/>
<dbReference type="EMBL" id="CCKQ01009315">
    <property type="protein sequence ID" value="CDW80794.1"/>
    <property type="molecule type" value="Genomic_DNA"/>
</dbReference>
<feature type="coiled-coil region" evidence="1">
    <location>
        <begin position="899"/>
        <end position="939"/>
    </location>
</feature>
<proteinExistence type="predicted"/>
<organism evidence="4 5">
    <name type="scientific">Stylonychia lemnae</name>
    <name type="common">Ciliate</name>
    <dbReference type="NCBI Taxonomy" id="5949"/>
    <lineage>
        <taxon>Eukaryota</taxon>
        <taxon>Sar</taxon>
        <taxon>Alveolata</taxon>
        <taxon>Ciliophora</taxon>
        <taxon>Intramacronucleata</taxon>
        <taxon>Spirotrichea</taxon>
        <taxon>Stichotrichia</taxon>
        <taxon>Sporadotrichida</taxon>
        <taxon>Oxytrichidae</taxon>
        <taxon>Stylonychinae</taxon>
        <taxon>Stylonychia</taxon>
    </lineage>
</organism>
<name>A0A078AEU6_STYLE</name>
<feature type="region of interest" description="Disordered" evidence="2">
    <location>
        <begin position="667"/>
        <end position="688"/>
    </location>
</feature>
<feature type="compositionally biased region" description="Polar residues" evidence="2">
    <location>
        <begin position="1184"/>
        <end position="1206"/>
    </location>
</feature>
<dbReference type="OMA" id="EDASIWW"/>
<feature type="region of interest" description="Disordered" evidence="2">
    <location>
        <begin position="462"/>
        <end position="508"/>
    </location>
</feature>
<dbReference type="OrthoDB" id="440676at2759"/>
<sequence>MQSADQNSAGVPDLPQIDVQMNEPAVLKQESVQQSPKKEKVQKNGQVNEGQDGSPEGNKKARKPRQSKKEQASKDGEDKAAIKEKEESKDQKEKLRKRQVKEKEKKKETKQQQKIEDSLKIDQIQVKVCEESKEEVKEASLNQEDVLMVDVATKPPQQEASKKKSKMEKKNTPKKIPQAIVLPEKVLEWKSKQDQIATILRELLNQALEEREKQEISALQEARASQEQKIATDDLIQVITDKLIRISNIGCSEQEKKEIFTGLQLDILKVVGHLIDSRAKLAQLCKSHLQQALLEQDRAQLLDLFNFQGFLETVAERKYYGIKDRAALMYDDESPDALWNWEIMNVKIFQLEQQKSIQNKRNEKAQVSLKIKQLDKVIGMIEKATLEKDLPKIEEEYQKYKKIEGKELALKQQLEEKNHQKLQKEQQEKEKLDKLNKEKELKEQERQKKEQERLRLIKEKEEQKEQERLEREEKAKQRELERLDKKRKQEEEQKAQVQNPNPPKQPRTFTLMDMMKLQQPKKTEGIKQEELSKISSQQVIEQLCSQIKQEVKLLDYENFKQNNQALRPPQFIKHEAYRLQNDFRQRRGISFVKRDQPYPYKQMIQEVMIEEKKLMDSNVRIEPRKKFIIIEDSFMKMLGGFNDKVSRILDPRRPLLKDETIIDYDMSSEEEWNEQNGEDVNANDGEDEDDEVEKILEEEGEPEGFIVDDGYFSASELMFSQQDGSQVQLALQEKRQQYANRYNQDNQDRNKNHYKMLWDESNRGVINYLKDFRAVSFPKTRVFPIKVKNSYEDMRDNEGMEDKGNSANKLNPKAINLKLNELIKMMHGSFESKQKIIEDFQLKNPECSKKSIERKMRDLFEKDKKGQDPRQRWYATESTLIEFNLQDDEDLKLVFNERFNQVVEEINKVKQENIQIKEEKKKEKQQQKLETQLQQQQQQLQAHTTPIKQQTITFKDIEKLDTKQRDLGKEFEAINLESINTENQDMTMIDANDDKQSCEKNVKALTSDLKNTNELKKMPPMQSLTKYYQKTNPEEKQKLVEQELNKAKSQLLIKQDIAPPKGQQMLSFTQAANLGDKKASTLKTQDIGGDLQLKVKKHKNKKSEVKPQLKEEAKETIQKAEKKQKPNGIKKELLSKESKAKVAKKVGKVSKKQKSSDKNANGSQQKKKRQSKKKSKVMPENEDQNLPTSEAINELQQISQEQQRIVNEQEEIESSQNSESLQFQCSNKDREAQSISMQIA</sequence>
<dbReference type="InterPro" id="IPR022043">
    <property type="entry name" value="CAF1A_DD"/>
</dbReference>
<dbReference type="SMR" id="A0A078AEU6"/>
<dbReference type="PANTHER" id="PTHR13585:SF19">
    <property type="entry name" value="ZINC FINGER CCCH DOMAIN-CONTAINING PROTEIN 13"/>
    <property type="match status" value="1"/>
</dbReference>
<feature type="domain" description="Chromatin assembly factor 1 subunit A dimerization" evidence="3">
    <location>
        <begin position="644"/>
        <end position="693"/>
    </location>
</feature>
<evidence type="ECO:0000256" key="1">
    <source>
        <dbReference type="SAM" id="Coils"/>
    </source>
</evidence>
<feature type="compositionally biased region" description="Basic and acidic residues" evidence="2">
    <location>
        <begin position="101"/>
        <end position="117"/>
    </location>
</feature>
<evidence type="ECO:0000313" key="4">
    <source>
        <dbReference type="EMBL" id="CDW80794.1"/>
    </source>
</evidence>
<feature type="compositionally biased region" description="Basic and acidic residues" evidence="2">
    <location>
        <begin position="67"/>
        <end position="93"/>
    </location>
</feature>
<dbReference type="PANTHER" id="PTHR13585">
    <property type="entry name" value="CHASCON, ISOFORM D-RELATED"/>
    <property type="match status" value="1"/>
</dbReference>
<feature type="compositionally biased region" description="Basic residues" evidence="2">
    <location>
        <begin position="1141"/>
        <end position="1153"/>
    </location>
</feature>
<feature type="compositionally biased region" description="Basic residues" evidence="2">
    <location>
        <begin position="1165"/>
        <end position="1176"/>
    </location>
</feature>
<evidence type="ECO:0000256" key="2">
    <source>
        <dbReference type="SAM" id="MobiDB-lite"/>
    </source>
</evidence>
<keyword evidence="5" id="KW-1185">Reference proteome</keyword>
<feature type="compositionally biased region" description="Basic and acidic residues" evidence="2">
    <location>
        <begin position="462"/>
        <end position="494"/>
    </location>
</feature>
<dbReference type="InterPro" id="IPR052824">
    <property type="entry name" value="m6A_RNA_Methylation_Regulator"/>
</dbReference>
<reference evidence="4 5" key="1">
    <citation type="submission" date="2014-06" db="EMBL/GenBank/DDBJ databases">
        <authorList>
            <person name="Swart Estienne"/>
        </authorList>
    </citation>
    <scope>NUCLEOTIDE SEQUENCE [LARGE SCALE GENOMIC DNA]</scope>
    <source>
        <strain evidence="4 5">130c</strain>
    </source>
</reference>
<dbReference type="AlphaFoldDB" id="A0A078AEU6"/>
<feature type="region of interest" description="Disordered" evidence="2">
    <location>
        <begin position="153"/>
        <end position="173"/>
    </location>
</feature>
<feature type="compositionally biased region" description="Basic and acidic residues" evidence="2">
    <location>
        <begin position="1102"/>
        <end position="1140"/>
    </location>
</feature>
<feature type="region of interest" description="Disordered" evidence="2">
    <location>
        <begin position="1"/>
        <end position="117"/>
    </location>
</feature>